<name>A0A9P4QEL5_9PEZI</name>
<feature type="compositionally biased region" description="Gly residues" evidence="3">
    <location>
        <begin position="197"/>
        <end position="233"/>
    </location>
</feature>
<dbReference type="Gene3D" id="3.30.70.330">
    <property type="match status" value="2"/>
</dbReference>
<evidence type="ECO:0000313" key="5">
    <source>
        <dbReference type="EMBL" id="KAF2724435.1"/>
    </source>
</evidence>
<dbReference type="PANTHER" id="PTHR48025">
    <property type="entry name" value="OS02G0815200 PROTEIN"/>
    <property type="match status" value="1"/>
</dbReference>
<dbReference type="InterPro" id="IPR050502">
    <property type="entry name" value="Euk_RNA-bind_prot"/>
</dbReference>
<dbReference type="SUPFAM" id="SSF54928">
    <property type="entry name" value="RNA-binding domain, RBD"/>
    <property type="match status" value="2"/>
</dbReference>
<dbReference type="InterPro" id="IPR000504">
    <property type="entry name" value="RRM_dom"/>
</dbReference>
<dbReference type="PROSITE" id="PS50102">
    <property type="entry name" value="RRM"/>
    <property type="match status" value="2"/>
</dbReference>
<evidence type="ECO:0000256" key="2">
    <source>
        <dbReference type="PROSITE-ProRule" id="PRU00176"/>
    </source>
</evidence>
<dbReference type="Proteomes" id="UP000799441">
    <property type="component" value="Unassembled WGS sequence"/>
</dbReference>
<dbReference type="GO" id="GO:0003729">
    <property type="term" value="F:mRNA binding"/>
    <property type="evidence" value="ECO:0007669"/>
    <property type="project" value="TreeGrafter"/>
</dbReference>
<dbReference type="EMBL" id="MU003771">
    <property type="protein sequence ID" value="KAF2724435.1"/>
    <property type="molecule type" value="Genomic_DNA"/>
</dbReference>
<keyword evidence="6" id="KW-1185">Reference proteome</keyword>
<reference evidence="5" key="1">
    <citation type="journal article" date="2020" name="Stud. Mycol.">
        <title>101 Dothideomycetes genomes: a test case for predicting lifestyles and emergence of pathogens.</title>
        <authorList>
            <person name="Haridas S."/>
            <person name="Albert R."/>
            <person name="Binder M."/>
            <person name="Bloem J."/>
            <person name="Labutti K."/>
            <person name="Salamov A."/>
            <person name="Andreopoulos B."/>
            <person name="Baker S."/>
            <person name="Barry K."/>
            <person name="Bills G."/>
            <person name="Bluhm B."/>
            <person name="Cannon C."/>
            <person name="Castanera R."/>
            <person name="Culley D."/>
            <person name="Daum C."/>
            <person name="Ezra D."/>
            <person name="Gonzalez J."/>
            <person name="Henrissat B."/>
            <person name="Kuo A."/>
            <person name="Liang C."/>
            <person name="Lipzen A."/>
            <person name="Lutzoni F."/>
            <person name="Magnuson J."/>
            <person name="Mondo S."/>
            <person name="Nolan M."/>
            <person name="Ohm R."/>
            <person name="Pangilinan J."/>
            <person name="Park H.-J."/>
            <person name="Ramirez L."/>
            <person name="Alfaro M."/>
            <person name="Sun H."/>
            <person name="Tritt A."/>
            <person name="Yoshinaga Y."/>
            <person name="Zwiers L.-H."/>
            <person name="Turgeon B."/>
            <person name="Goodwin S."/>
            <person name="Spatafora J."/>
            <person name="Crous P."/>
            <person name="Grigoriev I."/>
        </authorList>
    </citation>
    <scope>NUCLEOTIDE SEQUENCE</scope>
    <source>
        <strain evidence="5">CBS 116435</strain>
    </source>
</reference>
<proteinExistence type="predicted"/>
<feature type="non-terminal residue" evidence="5">
    <location>
        <position position="1"/>
    </location>
</feature>
<feature type="compositionally biased region" description="Polar residues" evidence="3">
    <location>
        <begin position="93"/>
        <end position="104"/>
    </location>
</feature>
<sequence length="254" mass="26452">ANLFIGNLSWSVDEEWLTREFEGFGALSGVRIITDRDSGRSKGFGYIEFTNAEDAAAALEAKAGTMLDNREIRLDFSTPRGQQNGTPREKSGQRAQQYGDQTGEPTNTLFVGNLAFSVEQNAVWEAFQEYGTVSGVRLPTDRETGAPKGFGYVEMGSVDEAKAALEGLQGGEIDGRPMRLDYAGAKPQNNGGERGGRGGFGGGRGGGGRGGGFGRGGGGFGGGRGGGRGGARGGRPPSTNRGGFGDFSGKKTTF</sequence>
<dbReference type="OrthoDB" id="439808at2759"/>
<accession>A0A9P4QEL5</accession>
<feature type="region of interest" description="Disordered" evidence="3">
    <location>
        <begin position="184"/>
        <end position="254"/>
    </location>
</feature>
<dbReference type="PANTHER" id="PTHR48025:SF1">
    <property type="entry name" value="RRM DOMAIN-CONTAINING PROTEIN"/>
    <property type="match status" value="1"/>
</dbReference>
<gene>
    <name evidence="5" type="ORF">K431DRAFT_217536</name>
</gene>
<dbReference type="InterPro" id="IPR012677">
    <property type="entry name" value="Nucleotide-bd_a/b_plait_sf"/>
</dbReference>
<organism evidence="5 6">
    <name type="scientific">Polychaeton citri CBS 116435</name>
    <dbReference type="NCBI Taxonomy" id="1314669"/>
    <lineage>
        <taxon>Eukaryota</taxon>
        <taxon>Fungi</taxon>
        <taxon>Dikarya</taxon>
        <taxon>Ascomycota</taxon>
        <taxon>Pezizomycotina</taxon>
        <taxon>Dothideomycetes</taxon>
        <taxon>Dothideomycetidae</taxon>
        <taxon>Capnodiales</taxon>
        <taxon>Capnodiaceae</taxon>
        <taxon>Polychaeton</taxon>
    </lineage>
</organism>
<dbReference type="AlphaFoldDB" id="A0A9P4QEL5"/>
<feature type="domain" description="RRM" evidence="4">
    <location>
        <begin position="107"/>
        <end position="185"/>
    </location>
</feature>
<feature type="domain" description="RRM" evidence="4">
    <location>
        <begin position="1"/>
        <end position="79"/>
    </location>
</feature>
<keyword evidence="1 2" id="KW-0694">RNA-binding</keyword>
<feature type="region of interest" description="Disordered" evidence="3">
    <location>
        <begin position="74"/>
        <end position="104"/>
    </location>
</feature>
<evidence type="ECO:0000256" key="3">
    <source>
        <dbReference type="SAM" id="MobiDB-lite"/>
    </source>
</evidence>
<dbReference type="Pfam" id="PF00076">
    <property type="entry name" value="RRM_1"/>
    <property type="match status" value="2"/>
</dbReference>
<evidence type="ECO:0000259" key="4">
    <source>
        <dbReference type="PROSITE" id="PS50102"/>
    </source>
</evidence>
<dbReference type="SMART" id="SM00360">
    <property type="entry name" value="RRM"/>
    <property type="match status" value="2"/>
</dbReference>
<dbReference type="InterPro" id="IPR035979">
    <property type="entry name" value="RBD_domain_sf"/>
</dbReference>
<evidence type="ECO:0000313" key="6">
    <source>
        <dbReference type="Proteomes" id="UP000799441"/>
    </source>
</evidence>
<evidence type="ECO:0000256" key="1">
    <source>
        <dbReference type="ARBA" id="ARBA00022884"/>
    </source>
</evidence>
<protein>
    <submittedName>
        <fullName evidence="5">RNA-binding domain-containing protein</fullName>
    </submittedName>
</protein>
<comment type="caution">
    <text evidence="5">The sequence shown here is derived from an EMBL/GenBank/DDBJ whole genome shotgun (WGS) entry which is preliminary data.</text>
</comment>